<comment type="caution">
    <text evidence="1">The sequence shown here is derived from an EMBL/GenBank/DDBJ whole genome shotgun (WGS) entry which is preliminary data.</text>
</comment>
<accession>A0A7C3SLR6</accession>
<evidence type="ECO:0000313" key="1">
    <source>
        <dbReference type="EMBL" id="HGB15405.1"/>
    </source>
</evidence>
<evidence type="ECO:0008006" key="2">
    <source>
        <dbReference type="Google" id="ProtNLM"/>
    </source>
</evidence>
<sequence length="144" mass="16184">MSSMEGKVFQVPPGVFFIAMPDHSFVLVNAKPKCRTWYYASASAKPLWDAFRAAAEQEKGVSYETLKEVLLNNFKFDDPVRVPAHLEQFVTKLLDFGLIEETALEQAPASEVPVKKKKYIKLEILDTLPGVFKRAIPVTLGPKK</sequence>
<reference evidence="1" key="1">
    <citation type="journal article" date="2020" name="mSystems">
        <title>Genome- and Community-Level Interaction Insights into Carbon Utilization and Element Cycling Functions of Hydrothermarchaeota in Hydrothermal Sediment.</title>
        <authorList>
            <person name="Zhou Z."/>
            <person name="Liu Y."/>
            <person name="Xu W."/>
            <person name="Pan J."/>
            <person name="Luo Z.H."/>
            <person name="Li M."/>
        </authorList>
    </citation>
    <scope>NUCLEOTIDE SEQUENCE [LARGE SCALE GENOMIC DNA]</scope>
    <source>
        <strain evidence="1">SpSt-776</strain>
    </source>
</reference>
<gene>
    <name evidence="1" type="ORF">ENV62_09245</name>
</gene>
<dbReference type="EMBL" id="DTHB01000053">
    <property type="protein sequence ID" value="HGB15405.1"/>
    <property type="molecule type" value="Genomic_DNA"/>
</dbReference>
<organism evidence="1">
    <name type="scientific">Desulfobacca acetoxidans</name>
    <dbReference type="NCBI Taxonomy" id="60893"/>
    <lineage>
        <taxon>Bacteria</taxon>
        <taxon>Pseudomonadati</taxon>
        <taxon>Thermodesulfobacteriota</taxon>
        <taxon>Desulfobaccia</taxon>
        <taxon>Desulfobaccales</taxon>
        <taxon>Desulfobaccaceae</taxon>
        <taxon>Desulfobacca</taxon>
    </lineage>
</organism>
<name>A0A7C3SLR6_9BACT</name>
<protein>
    <recommendedName>
        <fullName evidence="2">PqqD family protein</fullName>
    </recommendedName>
</protein>
<proteinExistence type="predicted"/>
<dbReference type="AlphaFoldDB" id="A0A7C3SLR6"/>